<proteinExistence type="predicted"/>
<gene>
    <name evidence="2" type="ORF">ABS311_09185</name>
</gene>
<evidence type="ECO:0000313" key="3">
    <source>
        <dbReference type="Proteomes" id="UP001467690"/>
    </source>
</evidence>
<feature type="non-terminal residue" evidence="2">
    <location>
        <position position="1"/>
    </location>
</feature>
<name>A0ABV1RGJ7_9ALTE</name>
<feature type="domain" description="LapA adhesin" evidence="1">
    <location>
        <begin position="409"/>
        <end position="469"/>
    </location>
</feature>
<comment type="caution">
    <text evidence="2">The sequence shown here is derived from an EMBL/GenBank/DDBJ whole genome shotgun (WGS) entry which is preliminary data.</text>
</comment>
<protein>
    <submittedName>
        <fullName evidence="2">Immunoglobulin-like domain-containing protein</fullName>
    </submittedName>
</protein>
<feature type="domain" description="LapA adhesin" evidence="1">
    <location>
        <begin position="304"/>
        <end position="404"/>
    </location>
</feature>
<dbReference type="RefSeq" id="WP_350401566.1">
    <property type="nucleotide sequence ID" value="NZ_JBELOE010000195.1"/>
</dbReference>
<dbReference type="Pfam" id="PF20579">
    <property type="entry name" value="LapA"/>
    <property type="match status" value="5"/>
</dbReference>
<evidence type="ECO:0000313" key="2">
    <source>
        <dbReference type="EMBL" id="MER2492054.1"/>
    </source>
</evidence>
<feature type="domain" description="LapA adhesin" evidence="1">
    <location>
        <begin position="92"/>
        <end position="193"/>
    </location>
</feature>
<feature type="domain" description="LapA adhesin" evidence="1">
    <location>
        <begin position="198"/>
        <end position="299"/>
    </location>
</feature>
<dbReference type="InterPro" id="IPR046779">
    <property type="entry name" value="LapA_adhesin_dom"/>
</dbReference>
<sequence length="469" mass="46552">GTIAYTATLSHAAETEMTIALTNGQSITIEAGSTSGTVNVTASDDVYVGADAVTTGIAQSEEGFNITGGNFENLVVGTSSATTTVSDSETDVTLNLSATTSVLEGGIITYTATLNHAAETEMTIGLTNGQSITIEAGSTSGTVNVTAADDVYVGADAVTAGITQLEDQSFNITGGNFENLVVGTASATTTVSDVDTDVTLNLSATSSVLEGGTISYTATLSHAAETGMTIGLTNGQSITIAAGSTSGTVNVTASDDVYIGADAITASIAVDQQQQPAITGGNFENLVVGTASVTTSVSDADTDVTLNLSATSSVLEGGTITYTATLSHAAETDMTIGLTNGQSITIAAGSTSGTVNVTAADDVYVGADAATTGIAQLEEGFNITGGNFENIVVGTSSVTTTVSDVDTDVTLNLSATSSVLEGGTIAYTATLSHAAETEMTIALTNGQSITIEAGSTSGTVNVTASDDVY</sequence>
<evidence type="ECO:0000259" key="1">
    <source>
        <dbReference type="Pfam" id="PF20579"/>
    </source>
</evidence>
<keyword evidence="3" id="KW-1185">Reference proteome</keyword>
<feature type="non-terminal residue" evidence="2">
    <location>
        <position position="469"/>
    </location>
</feature>
<organism evidence="2 3">
    <name type="scientific">Catenovulum sediminis</name>
    <dbReference type="NCBI Taxonomy" id="1740262"/>
    <lineage>
        <taxon>Bacteria</taxon>
        <taxon>Pseudomonadati</taxon>
        <taxon>Pseudomonadota</taxon>
        <taxon>Gammaproteobacteria</taxon>
        <taxon>Alteromonadales</taxon>
        <taxon>Alteromonadaceae</taxon>
        <taxon>Catenovulum</taxon>
    </lineage>
</organism>
<accession>A0ABV1RGJ7</accession>
<dbReference type="EMBL" id="JBELOE010000195">
    <property type="protein sequence ID" value="MER2492054.1"/>
    <property type="molecule type" value="Genomic_DNA"/>
</dbReference>
<dbReference type="Proteomes" id="UP001467690">
    <property type="component" value="Unassembled WGS sequence"/>
</dbReference>
<reference evidence="2 3" key="1">
    <citation type="submission" date="2024-06" db="EMBL/GenBank/DDBJ databases">
        <authorList>
            <person name="Chen R.Y."/>
        </authorList>
    </citation>
    <scope>NUCLEOTIDE SEQUENCE [LARGE SCALE GENOMIC DNA]</scope>
    <source>
        <strain evidence="2 3">D2</strain>
    </source>
</reference>
<feature type="domain" description="LapA adhesin" evidence="1">
    <location>
        <begin position="1"/>
        <end position="87"/>
    </location>
</feature>